<evidence type="ECO:0000313" key="1">
    <source>
        <dbReference type="EMBL" id="KAF0718770.1"/>
    </source>
</evidence>
<sequence>MATTESRERRRRSELLRLRKLRLAKREEHDIMKTELQHLQMELARLQVSPKLRGARSASSSTFAAVERVLQKHNKSLRRQVDDHEALARLLHTWVLSQQPAPEPSTRAPWNHSTLLANAAGRRHGLQWLSDKVYHNAVASMPRAAVFGASVQDAFRFTLHTTPDHDDVAAMETHLQHTFFANVKDVARVIWGCEHPSSPLKTYVVATDELVEQVHDRLIYNHGVYQGTGTDVRRIVSWFEDAHRIVITFTLLTEDECFPVARGQIRTHGFCWVIVERVTHSVSLLRHSVLHFKPVTADGPASLDDIGRMYNLHRGASQPRHAFVEQIRSAAEAAARDRYQTLLANLSQVLDL</sequence>
<accession>A0A485K6L7</accession>
<dbReference type="EMBL" id="CAADRA010000122">
    <property type="protein sequence ID" value="VFT78719.1"/>
    <property type="molecule type" value="Genomic_DNA"/>
</dbReference>
<proteinExistence type="predicted"/>
<evidence type="ECO:0000313" key="2">
    <source>
        <dbReference type="EMBL" id="VFT78719.1"/>
    </source>
</evidence>
<dbReference type="Proteomes" id="UP000332933">
    <property type="component" value="Unassembled WGS sequence"/>
</dbReference>
<keyword evidence="3" id="KW-1185">Reference proteome</keyword>
<reference evidence="1" key="2">
    <citation type="submission" date="2019-06" db="EMBL/GenBank/DDBJ databases">
        <title>Genomics analysis of Aphanomyces spp. identifies a new class of oomycete effector associated with host adaptation.</title>
        <authorList>
            <person name="Gaulin E."/>
        </authorList>
    </citation>
    <scope>NUCLEOTIDE SEQUENCE</scope>
    <source>
        <strain evidence="1">CBS 578.67</strain>
    </source>
</reference>
<gene>
    <name evidence="2" type="primary">Aste57867_1503</name>
    <name evidence="1" type="ORF">As57867_001502</name>
    <name evidence="2" type="ORF">ASTE57867_1503</name>
</gene>
<organism evidence="2 3">
    <name type="scientific">Aphanomyces stellatus</name>
    <dbReference type="NCBI Taxonomy" id="120398"/>
    <lineage>
        <taxon>Eukaryota</taxon>
        <taxon>Sar</taxon>
        <taxon>Stramenopiles</taxon>
        <taxon>Oomycota</taxon>
        <taxon>Saprolegniomycetes</taxon>
        <taxon>Saprolegniales</taxon>
        <taxon>Verrucalvaceae</taxon>
        <taxon>Aphanomyces</taxon>
    </lineage>
</organism>
<name>A0A485K6L7_9STRA</name>
<dbReference type="EMBL" id="VJMH01000122">
    <property type="protein sequence ID" value="KAF0718770.1"/>
    <property type="molecule type" value="Genomic_DNA"/>
</dbReference>
<dbReference type="AlphaFoldDB" id="A0A485K6L7"/>
<protein>
    <submittedName>
        <fullName evidence="2">Aste57867_1503 protein</fullName>
    </submittedName>
</protein>
<reference evidence="2 3" key="1">
    <citation type="submission" date="2019-03" db="EMBL/GenBank/DDBJ databases">
        <authorList>
            <person name="Gaulin E."/>
            <person name="Dumas B."/>
        </authorList>
    </citation>
    <scope>NUCLEOTIDE SEQUENCE [LARGE SCALE GENOMIC DNA]</scope>
    <source>
        <strain evidence="2">CBS 568.67</strain>
    </source>
</reference>
<evidence type="ECO:0000313" key="3">
    <source>
        <dbReference type="Proteomes" id="UP000332933"/>
    </source>
</evidence>